<keyword evidence="5" id="KW-0206">Cytoskeleton</keyword>
<dbReference type="GO" id="GO:0005813">
    <property type="term" value="C:centrosome"/>
    <property type="evidence" value="ECO:0007669"/>
    <property type="project" value="UniProtKB-SubCell"/>
</dbReference>
<evidence type="ECO:0000256" key="6">
    <source>
        <dbReference type="SAM" id="Coils"/>
    </source>
</evidence>
<dbReference type="InterPro" id="IPR028745">
    <property type="entry name" value="AKAP9/Pericentrin"/>
</dbReference>
<dbReference type="PANTHER" id="PTHR44981">
    <property type="entry name" value="PERICENTRIN-LIKE PROTEIN, ISOFORM F"/>
    <property type="match status" value="1"/>
</dbReference>
<feature type="coiled-coil region" evidence="6">
    <location>
        <begin position="129"/>
        <end position="170"/>
    </location>
</feature>
<evidence type="ECO:0000256" key="4">
    <source>
        <dbReference type="ARBA" id="ARBA00023054"/>
    </source>
</evidence>
<keyword evidence="3" id="KW-0597">Phosphoprotein</keyword>
<evidence type="ECO:0000259" key="8">
    <source>
        <dbReference type="Pfam" id="PF10495"/>
    </source>
</evidence>
<accession>A0A183AQ92</accession>
<reference evidence="11" key="1">
    <citation type="submission" date="2016-06" db="UniProtKB">
        <authorList>
            <consortium name="WormBaseParasite"/>
        </authorList>
    </citation>
    <scope>IDENTIFICATION</scope>
</reference>
<name>A0A183AQ92_9TREM</name>
<keyword evidence="10" id="KW-1185">Reference proteome</keyword>
<feature type="compositionally biased region" description="Low complexity" evidence="7">
    <location>
        <begin position="273"/>
        <end position="283"/>
    </location>
</feature>
<comment type="subcellular location">
    <subcellularLocation>
        <location evidence="1">Cytoplasm</location>
        <location evidence="1">Cytoskeleton</location>
        <location evidence="1">Microtubule organizing center</location>
        <location evidence="1">Centrosome</location>
    </subcellularLocation>
</comment>
<feature type="region of interest" description="Disordered" evidence="7">
    <location>
        <begin position="269"/>
        <end position="302"/>
    </location>
</feature>
<dbReference type="Gene3D" id="1.10.287.1490">
    <property type="match status" value="1"/>
</dbReference>
<feature type="region of interest" description="Disordered" evidence="7">
    <location>
        <begin position="325"/>
        <end position="393"/>
    </location>
</feature>
<dbReference type="GO" id="GO:0007165">
    <property type="term" value="P:signal transduction"/>
    <property type="evidence" value="ECO:0007669"/>
    <property type="project" value="InterPro"/>
</dbReference>
<evidence type="ECO:0000256" key="2">
    <source>
        <dbReference type="ARBA" id="ARBA00022490"/>
    </source>
</evidence>
<evidence type="ECO:0000256" key="5">
    <source>
        <dbReference type="ARBA" id="ARBA00023212"/>
    </source>
</evidence>
<evidence type="ECO:0000313" key="11">
    <source>
        <dbReference type="WBParaSite" id="ECPE_0000915501-mRNA-1"/>
    </source>
</evidence>
<organism evidence="11">
    <name type="scientific">Echinostoma caproni</name>
    <dbReference type="NCBI Taxonomy" id="27848"/>
    <lineage>
        <taxon>Eukaryota</taxon>
        <taxon>Metazoa</taxon>
        <taxon>Spiralia</taxon>
        <taxon>Lophotrochozoa</taxon>
        <taxon>Platyhelminthes</taxon>
        <taxon>Trematoda</taxon>
        <taxon>Digenea</taxon>
        <taxon>Plagiorchiida</taxon>
        <taxon>Echinostomata</taxon>
        <taxon>Echinostomatoidea</taxon>
        <taxon>Echinostomatidae</taxon>
        <taxon>Echinostoma</taxon>
    </lineage>
</organism>
<feature type="compositionally biased region" description="Polar residues" evidence="7">
    <location>
        <begin position="284"/>
        <end position="295"/>
    </location>
</feature>
<feature type="region of interest" description="Disordered" evidence="7">
    <location>
        <begin position="739"/>
        <end position="796"/>
    </location>
</feature>
<dbReference type="GO" id="GO:0005737">
    <property type="term" value="C:cytoplasm"/>
    <property type="evidence" value="ECO:0007669"/>
    <property type="project" value="UniProtKB-ARBA"/>
</dbReference>
<dbReference type="OrthoDB" id="6287715at2759"/>
<evidence type="ECO:0000256" key="7">
    <source>
        <dbReference type="SAM" id="MobiDB-lite"/>
    </source>
</evidence>
<evidence type="ECO:0000256" key="1">
    <source>
        <dbReference type="ARBA" id="ARBA00004300"/>
    </source>
</evidence>
<protein>
    <submittedName>
        <fullName evidence="11">PACT_coil_coil domain-containing protein</fullName>
    </submittedName>
</protein>
<dbReference type="InterPro" id="IPR019528">
    <property type="entry name" value="PACT_domain"/>
</dbReference>
<dbReference type="PANTHER" id="PTHR44981:SF2">
    <property type="entry name" value="PERICENTRIN-LIKE PROTEIN, ISOFORM F"/>
    <property type="match status" value="1"/>
</dbReference>
<feature type="coiled-coil region" evidence="6">
    <location>
        <begin position="17"/>
        <end position="79"/>
    </location>
</feature>
<evidence type="ECO:0000313" key="9">
    <source>
        <dbReference type="EMBL" id="VDP84832.1"/>
    </source>
</evidence>
<dbReference type="AlphaFoldDB" id="A0A183AQ92"/>
<dbReference type="WBParaSite" id="ECPE_0000915501-mRNA-1">
    <property type="protein sequence ID" value="ECPE_0000915501-mRNA-1"/>
    <property type="gene ID" value="ECPE_0000915501"/>
</dbReference>
<feature type="compositionally biased region" description="Acidic residues" evidence="7">
    <location>
        <begin position="337"/>
        <end position="347"/>
    </location>
</feature>
<gene>
    <name evidence="9" type="ORF">ECPE_LOCUS9127</name>
</gene>
<feature type="coiled-coil region" evidence="6">
    <location>
        <begin position="223"/>
        <end position="257"/>
    </location>
</feature>
<dbReference type="GO" id="GO:0060090">
    <property type="term" value="F:molecular adaptor activity"/>
    <property type="evidence" value="ECO:0007669"/>
    <property type="project" value="InterPro"/>
</dbReference>
<reference evidence="9 10" key="2">
    <citation type="submission" date="2018-11" db="EMBL/GenBank/DDBJ databases">
        <authorList>
            <consortium name="Pathogen Informatics"/>
        </authorList>
    </citation>
    <scope>NUCLEOTIDE SEQUENCE [LARGE SCALE GENOMIC DNA]</scope>
    <source>
        <strain evidence="9 10">Egypt</strain>
    </source>
</reference>
<feature type="compositionally biased region" description="Polar residues" evidence="7">
    <location>
        <begin position="762"/>
        <end position="787"/>
    </location>
</feature>
<dbReference type="EMBL" id="UZAN01046957">
    <property type="protein sequence ID" value="VDP84832.1"/>
    <property type="molecule type" value="Genomic_DNA"/>
</dbReference>
<evidence type="ECO:0000256" key="3">
    <source>
        <dbReference type="ARBA" id="ARBA00022553"/>
    </source>
</evidence>
<keyword evidence="4 6" id="KW-0175">Coiled coil</keyword>
<dbReference type="Pfam" id="PF10495">
    <property type="entry name" value="PACT_coil_coil"/>
    <property type="match status" value="1"/>
</dbReference>
<sequence length="796" mass="88634">MSTLYRECLVQAHLVEQQCLNSELQTALNRVDNLSHQIDRLTEGLSSHKQALTRADSLNLRLTNQVNSLKTELTAVNDELLKERSNSNQAEPNAESVSTQLFDQQQTITILRAQLDSISAEKSASDKERVELKKAFEECENLLTRERKRAEAAEQQLMDLKANWKEASNALSKAVHSTSTNGSGQIPDSPLKSQLENLLKSSPEDGSTSGDLFHAISRAATNLAMARHTANKAERRARELQATNQSLRLSLAEAELRLMPLLVTVTNREPVDSTTPTTSAASSVRNTNSAVTNARESLARDRNQLNASSRFAELKGMCSRLLSLASAEDRSSPPPDNSDEAEDEEDDSPHSLLLSTISPNKTPVHRRHPHSDRSFSQSAAERDSGPFSPAHPVAGATIANSLTQSCIANPDHVERTFRNLHTRFLRSESYRRALTFQKRYLLLLLGGFQYSEETVLASICRPDSTVPVDTSPSSDGLPSPDFRVHPLRRFRVAVRAVQVIHRMHQMIHRWRRSGLHYSSSRAPGERLLVPGPTPTVLQNLPNYTQYAQFPWSRPTEPPRPPIMNLRTPLRELDVGTLGRYQPEPHVPSSQEFTYQSPYPNQFPVEWPESFYSTKPVGHYTAPSQTDDPYSAAQMAPPNTWSHRTVTTSSPLAANRSQTLRTCPGKMAVPRSADWATASTTTNTSQMIVRSGPSYTCSSNSYPINVHLPTRQSTVLCDTNSNHHVQFEQTHLRTRIPSAVTIPPGSERRRPAPHTPTAMRNGVSFSTRLQTNSRTSVPPRKTNATTFTRPCRQPPFK</sequence>
<evidence type="ECO:0000313" key="10">
    <source>
        <dbReference type="Proteomes" id="UP000272942"/>
    </source>
</evidence>
<dbReference type="Proteomes" id="UP000272942">
    <property type="component" value="Unassembled WGS sequence"/>
</dbReference>
<proteinExistence type="predicted"/>
<feature type="domain" description="Pericentrin/AKAP-450 centrosomal targeting" evidence="8">
    <location>
        <begin position="423"/>
        <end position="510"/>
    </location>
</feature>
<keyword evidence="2" id="KW-0963">Cytoplasm</keyword>